<dbReference type="PANTHER" id="PTHR45710">
    <property type="entry name" value="C-TYPE LECTIN DOMAIN-CONTAINING PROTEIN 180"/>
    <property type="match status" value="1"/>
</dbReference>
<dbReference type="InterPro" id="IPR016187">
    <property type="entry name" value="CTDL_fold"/>
</dbReference>
<dbReference type="GO" id="GO:0005886">
    <property type="term" value="C:plasma membrane"/>
    <property type="evidence" value="ECO:0007669"/>
    <property type="project" value="UniProtKB-SubCell"/>
</dbReference>
<protein>
    <submittedName>
        <fullName evidence="3">Dromaiocalcin-1-like</fullName>
    </submittedName>
</protein>
<name>A0A3Q2R0Y1_FUNHE</name>
<dbReference type="SUPFAM" id="SSF56436">
    <property type="entry name" value="C-type lectin-like"/>
    <property type="match status" value="1"/>
</dbReference>
<dbReference type="InterPro" id="IPR001304">
    <property type="entry name" value="C-type_lectin-like"/>
</dbReference>
<dbReference type="PANTHER" id="PTHR45710:SF26">
    <property type="entry name" value="RH26557P"/>
    <property type="match status" value="1"/>
</dbReference>
<sequence>MMSKMQICGNQTEVLPRDDLAWMLEVILKFDNFPVSEYFVGKKCHPCQKGWIEFHTKCYLFLEGLIYKTWEQSQQYCKNKAADLVTVDNLQEQEFLSNHSTYYYDDHHGYWLGLRKVNNIWQWPDGRNDTLGYWMDQPFGGSGPYVLLMPGRPPTKSWDTSDAAFHNRLICEQEALIIPETHSTESFENLCGGTLQD</sequence>
<dbReference type="SMART" id="SM00034">
    <property type="entry name" value="CLECT"/>
    <property type="match status" value="1"/>
</dbReference>
<dbReference type="AlphaFoldDB" id="A0A3Q2R0Y1"/>
<evidence type="ECO:0000313" key="3">
    <source>
        <dbReference type="Ensembl" id="ENSFHEP00000034278.1"/>
    </source>
</evidence>
<keyword evidence="4" id="KW-1185">Reference proteome</keyword>
<dbReference type="Ensembl" id="ENSFHET00000029361.1">
    <property type="protein sequence ID" value="ENSFHEP00000034278.1"/>
    <property type="gene ID" value="ENSFHEG00000021898.1"/>
</dbReference>
<dbReference type="PROSITE" id="PS50041">
    <property type="entry name" value="C_TYPE_LECTIN_2"/>
    <property type="match status" value="1"/>
</dbReference>
<reference evidence="3" key="1">
    <citation type="submission" date="2025-05" db="UniProtKB">
        <authorList>
            <consortium name="Ensembl"/>
        </authorList>
    </citation>
    <scope>IDENTIFICATION</scope>
</reference>
<dbReference type="Pfam" id="PF00059">
    <property type="entry name" value="Lectin_C"/>
    <property type="match status" value="1"/>
</dbReference>
<accession>A0A3Q2R0Y1</accession>
<dbReference type="Ensembl" id="ENSFHET00000029368.1">
    <property type="protein sequence ID" value="ENSFHEP00000019981.1"/>
    <property type="gene ID" value="ENSFHEG00000021898.1"/>
</dbReference>
<dbReference type="Proteomes" id="UP000265000">
    <property type="component" value="Unplaced"/>
</dbReference>
<evidence type="ECO:0000259" key="2">
    <source>
        <dbReference type="PROSITE" id="PS50041"/>
    </source>
</evidence>
<comment type="subcellular location">
    <subcellularLocation>
        <location evidence="1">Cell membrane</location>
        <topology evidence="1">Single-pass type II membrane protein</topology>
    </subcellularLocation>
</comment>
<evidence type="ECO:0000256" key="1">
    <source>
        <dbReference type="ARBA" id="ARBA00004401"/>
    </source>
</evidence>
<feature type="domain" description="C-type lectin" evidence="2">
    <location>
        <begin position="54"/>
        <end position="172"/>
    </location>
</feature>
<dbReference type="STRING" id="8078.ENSFHEP00000019981"/>
<dbReference type="InterPro" id="IPR050828">
    <property type="entry name" value="C-type_lectin/matrix_domain"/>
</dbReference>
<organism evidence="3 4">
    <name type="scientific">Fundulus heteroclitus</name>
    <name type="common">Killifish</name>
    <name type="synonym">Mummichog</name>
    <dbReference type="NCBI Taxonomy" id="8078"/>
    <lineage>
        <taxon>Eukaryota</taxon>
        <taxon>Metazoa</taxon>
        <taxon>Chordata</taxon>
        <taxon>Craniata</taxon>
        <taxon>Vertebrata</taxon>
        <taxon>Euteleostomi</taxon>
        <taxon>Actinopterygii</taxon>
        <taxon>Neopterygii</taxon>
        <taxon>Teleostei</taxon>
        <taxon>Neoteleostei</taxon>
        <taxon>Acanthomorphata</taxon>
        <taxon>Ovalentaria</taxon>
        <taxon>Atherinomorphae</taxon>
        <taxon>Cyprinodontiformes</taxon>
        <taxon>Fundulidae</taxon>
        <taxon>Fundulus</taxon>
    </lineage>
</organism>
<dbReference type="InterPro" id="IPR016186">
    <property type="entry name" value="C-type_lectin-like/link_sf"/>
</dbReference>
<evidence type="ECO:0000313" key="4">
    <source>
        <dbReference type="Proteomes" id="UP000265000"/>
    </source>
</evidence>
<dbReference type="Gene3D" id="3.10.100.10">
    <property type="entry name" value="Mannose-Binding Protein A, subunit A"/>
    <property type="match status" value="1"/>
</dbReference>
<dbReference type="GeneTree" id="ENSGT00940000167246"/>
<proteinExistence type="predicted"/>